<feature type="compositionally biased region" description="Polar residues" evidence="1">
    <location>
        <begin position="23"/>
        <end position="32"/>
    </location>
</feature>
<dbReference type="Proteomes" id="UP001334248">
    <property type="component" value="Unassembled WGS sequence"/>
</dbReference>
<reference evidence="2 3" key="1">
    <citation type="journal article" date="2023" name="Res Sq">
        <title>Genomic and morphological characterization of Knufia obscura isolated from the Mars 2020 spacecraft assembly facility.</title>
        <authorList>
            <person name="Chander A.M."/>
            <person name="Teixeira M.M."/>
            <person name="Singh N.K."/>
            <person name="Williams M.P."/>
            <person name="Parker C.W."/>
            <person name="Leo P."/>
            <person name="Stajich J.E."/>
            <person name="Torok T."/>
            <person name="Tighe S."/>
            <person name="Mason C.E."/>
            <person name="Venkateswaran K."/>
        </authorList>
    </citation>
    <scope>NUCLEOTIDE SEQUENCE [LARGE SCALE GENOMIC DNA]</scope>
    <source>
        <strain evidence="2 3">CCFEE 5817</strain>
    </source>
</reference>
<gene>
    <name evidence="2" type="ORF">PMZ80_001551</name>
</gene>
<accession>A0ABR0S3M2</accession>
<sequence>MGICSSKVANPSGDAGIRGLQDPMTSTGSTSSAVPDYSIHILTHSLHRSLATFHNGHVYRVTPLLFFAECTLHARAQYPVQLRFQDRAVTIGCCATCWQPRITLFCGGELNIALPDPTVHANYHRLDSGNAGPIAVPHSRQIDASGTIDERKTIYEWLAKVIRATLLCNFNDSCFHQTLQLRLTDSNESQTVKLRFPDISSRMHEILRASLPKVFRTRNPAFAGAHTAGCWKSNGPVYEIARLGQRRDIPHEILFQLCDGSKVTIQEIVDGMSNVKRKFLKRHQGRPWTKEKILKCELAIVRGYMDENKLIESRFVEKAPAPELQLYREIKATQMRFAGPRPRL</sequence>
<feature type="region of interest" description="Disordered" evidence="1">
    <location>
        <begin position="1"/>
        <end position="32"/>
    </location>
</feature>
<evidence type="ECO:0000256" key="1">
    <source>
        <dbReference type="SAM" id="MobiDB-lite"/>
    </source>
</evidence>
<evidence type="ECO:0000313" key="3">
    <source>
        <dbReference type="Proteomes" id="UP001334248"/>
    </source>
</evidence>
<organism evidence="2 3">
    <name type="scientific">Knufia obscura</name>
    <dbReference type="NCBI Taxonomy" id="1635080"/>
    <lineage>
        <taxon>Eukaryota</taxon>
        <taxon>Fungi</taxon>
        <taxon>Dikarya</taxon>
        <taxon>Ascomycota</taxon>
        <taxon>Pezizomycotina</taxon>
        <taxon>Eurotiomycetes</taxon>
        <taxon>Chaetothyriomycetidae</taxon>
        <taxon>Chaetothyriales</taxon>
        <taxon>Trichomeriaceae</taxon>
        <taxon>Knufia</taxon>
    </lineage>
</organism>
<protein>
    <submittedName>
        <fullName evidence="2">Uncharacterized protein</fullName>
    </submittedName>
</protein>
<keyword evidence="3" id="KW-1185">Reference proteome</keyword>
<dbReference type="EMBL" id="JAVHJV010000001">
    <property type="protein sequence ID" value="KAK5947401.1"/>
    <property type="molecule type" value="Genomic_DNA"/>
</dbReference>
<evidence type="ECO:0000313" key="2">
    <source>
        <dbReference type="EMBL" id="KAK5947401.1"/>
    </source>
</evidence>
<name>A0ABR0S3M2_9EURO</name>
<dbReference type="GeneID" id="89995000"/>
<dbReference type="RefSeq" id="XP_064735491.1">
    <property type="nucleotide sequence ID" value="XM_064869994.1"/>
</dbReference>
<comment type="caution">
    <text evidence="2">The sequence shown here is derived from an EMBL/GenBank/DDBJ whole genome shotgun (WGS) entry which is preliminary data.</text>
</comment>
<proteinExistence type="predicted"/>